<dbReference type="Pfam" id="PF02628">
    <property type="entry name" value="COX15-CtaA"/>
    <property type="match status" value="2"/>
</dbReference>
<evidence type="ECO:0000256" key="5">
    <source>
        <dbReference type="ARBA" id="ARBA00022989"/>
    </source>
</evidence>
<gene>
    <name evidence="13" type="ORF">FH966_12815</name>
</gene>
<feature type="transmembrane region" description="Helical" evidence="12">
    <location>
        <begin position="94"/>
        <end position="114"/>
    </location>
</feature>
<feature type="transmembrane region" description="Helical" evidence="12">
    <location>
        <begin position="12"/>
        <end position="31"/>
    </location>
</feature>
<keyword evidence="6" id="KW-0560">Oxidoreductase</keyword>
<dbReference type="AlphaFoldDB" id="A0A549YKW9"/>
<evidence type="ECO:0000313" key="13">
    <source>
        <dbReference type="EMBL" id="TRM12507.1"/>
    </source>
</evidence>
<dbReference type="Proteomes" id="UP000319280">
    <property type="component" value="Unassembled WGS sequence"/>
</dbReference>
<name>A0A549YKW9_9BACI</name>
<evidence type="ECO:0000256" key="11">
    <source>
        <dbReference type="ARBA" id="ARBA00023444"/>
    </source>
</evidence>
<evidence type="ECO:0000256" key="1">
    <source>
        <dbReference type="ARBA" id="ARBA00004141"/>
    </source>
</evidence>
<evidence type="ECO:0000256" key="4">
    <source>
        <dbReference type="ARBA" id="ARBA00022723"/>
    </source>
</evidence>
<accession>A0A549YKW9</accession>
<evidence type="ECO:0000313" key="14">
    <source>
        <dbReference type="Proteomes" id="UP000319280"/>
    </source>
</evidence>
<feature type="transmembrane region" description="Helical" evidence="12">
    <location>
        <begin position="120"/>
        <end position="140"/>
    </location>
</feature>
<keyword evidence="5 12" id="KW-1133">Transmembrane helix</keyword>
<evidence type="ECO:0000256" key="3">
    <source>
        <dbReference type="ARBA" id="ARBA00022692"/>
    </source>
</evidence>
<protein>
    <submittedName>
        <fullName evidence="13">Heme A synthase</fullName>
    </submittedName>
</protein>
<keyword evidence="8" id="KW-0350">Heme biosynthesis</keyword>
<dbReference type="PANTHER" id="PTHR35457:SF1">
    <property type="entry name" value="HEME A SYNTHASE"/>
    <property type="match status" value="1"/>
</dbReference>
<dbReference type="GO" id="GO:0016491">
    <property type="term" value="F:oxidoreductase activity"/>
    <property type="evidence" value="ECO:0007669"/>
    <property type="project" value="UniProtKB-KW"/>
</dbReference>
<evidence type="ECO:0000256" key="10">
    <source>
        <dbReference type="ARBA" id="ARBA00023157"/>
    </source>
</evidence>
<dbReference type="EMBL" id="VJMZ01000001">
    <property type="protein sequence ID" value="TRM12507.1"/>
    <property type="molecule type" value="Genomic_DNA"/>
</dbReference>
<keyword evidence="10" id="KW-1015">Disulfide bond</keyword>
<keyword evidence="7" id="KW-0408">Iron</keyword>
<feature type="transmembrane region" description="Helical" evidence="12">
    <location>
        <begin position="152"/>
        <end position="174"/>
    </location>
</feature>
<dbReference type="GO" id="GO:0006784">
    <property type="term" value="P:heme A biosynthetic process"/>
    <property type="evidence" value="ECO:0007669"/>
    <property type="project" value="InterPro"/>
</dbReference>
<evidence type="ECO:0000256" key="9">
    <source>
        <dbReference type="ARBA" id="ARBA00023136"/>
    </source>
</evidence>
<evidence type="ECO:0000256" key="12">
    <source>
        <dbReference type="SAM" id="Phobius"/>
    </source>
</evidence>
<organism evidence="13 14">
    <name type="scientific">Lentibacillus cibarius</name>
    <dbReference type="NCBI Taxonomy" id="2583219"/>
    <lineage>
        <taxon>Bacteria</taxon>
        <taxon>Bacillati</taxon>
        <taxon>Bacillota</taxon>
        <taxon>Bacilli</taxon>
        <taxon>Bacillales</taxon>
        <taxon>Bacillaceae</taxon>
        <taxon>Lentibacillus</taxon>
    </lineage>
</organism>
<dbReference type="GO" id="GO:0016020">
    <property type="term" value="C:membrane"/>
    <property type="evidence" value="ECO:0007669"/>
    <property type="project" value="UniProtKB-SubCell"/>
</dbReference>
<comment type="caution">
    <text evidence="13">The sequence shown here is derived from an EMBL/GenBank/DDBJ whole genome shotgun (WGS) entry which is preliminary data.</text>
</comment>
<reference evidence="13 14" key="1">
    <citation type="submission" date="2019-07" db="EMBL/GenBank/DDBJ databases">
        <title>Genomic analysis of Lentibacillus sp. NKC851-2.</title>
        <authorList>
            <person name="Oh Y.J."/>
        </authorList>
    </citation>
    <scope>NUCLEOTIDE SEQUENCE [LARGE SCALE GENOMIC DNA]</scope>
    <source>
        <strain evidence="13 14">NKC851-2</strain>
    </source>
</reference>
<keyword evidence="4" id="KW-0479">Metal-binding</keyword>
<feature type="transmembrane region" description="Helical" evidence="12">
    <location>
        <begin position="208"/>
        <end position="225"/>
    </location>
</feature>
<feature type="transmembrane region" description="Helical" evidence="12">
    <location>
        <begin position="62"/>
        <end position="82"/>
    </location>
</feature>
<keyword evidence="9 12" id="KW-0472">Membrane</keyword>
<sequence>MKGRMYLIKQRLLLITIVLTYLLIVFGGYVASSESGMGCGPDWPLCNEKVIPQLSGDTLIEFGHRVIGAVLFFMTVFLFVNIKKGNGHLQEQKAANWMILLLTLQLVMGAVVVFYHLPSIIITVHLLIAMIFIALLIWLWRHESAKSIQNTTIVTHLNMAIVLLFLTIGLGAYIKHEELGLSCGWLECTEQSFFPDTFAQLLQTSHRLLALVSAVYIIFLVFNVFRTNETFLKRRMLLILGVVIIQMAVGVMTILSFLSLSMAVWHLAIGTLLFAMILEVRVICYK</sequence>
<feature type="transmembrane region" description="Helical" evidence="12">
    <location>
        <begin position="264"/>
        <end position="284"/>
    </location>
</feature>
<keyword evidence="3 12" id="KW-0812">Transmembrane</keyword>
<evidence type="ECO:0000256" key="6">
    <source>
        <dbReference type="ARBA" id="ARBA00023002"/>
    </source>
</evidence>
<dbReference type="InterPro" id="IPR003780">
    <property type="entry name" value="COX15/CtaA_fam"/>
</dbReference>
<evidence type="ECO:0000256" key="8">
    <source>
        <dbReference type="ARBA" id="ARBA00023133"/>
    </source>
</evidence>
<dbReference type="PANTHER" id="PTHR35457">
    <property type="entry name" value="HEME A SYNTHASE"/>
    <property type="match status" value="1"/>
</dbReference>
<keyword evidence="2" id="KW-1003">Cell membrane</keyword>
<evidence type="ECO:0000256" key="7">
    <source>
        <dbReference type="ARBA" id="ARBA00023004"/>
    </source>
</evidence>
<feature type="transmembrane region" description="Helical" evidence="12">
    <location>
        <begin position="237"/>
        <end position="258"/>
    </location>
</feature>
<dbReference type="GO" id="GO:0046872">
    <property type="term" value="F:metal ion binding"/>
    <property type="evidence" value="ECO:0007669"/>
    <property type="project" value="UniProtKB-KW"/>
</dbReference>
<comment type="pathway">
    <text evidence="11">Porphyrin-containing compound metabolism.</text>
</comment>
<proteinExistence type="predicted"/>
<comment type="subcellular location">
    <subcellularLocation>
        <location evidence="1">Membrane</location>
        <topology evidence="1">Multi-pass membrane protein</topology>
    </subcellularLocation>
</comment>
<evidence type="ECO:0000256" key="2">
    <source>
        <dbReference type="ARBA" id="ARBA00022475"/>
    </source>
</evidence>
<dbReference type="InterPro" id="IPR050450">
    <property type="entry name" value="COX15/CtaA_HemeA_synthase"/>
</dbReference>
<keyword evidence="14" id="KW-1185">Reference proteome</keyword>